<name>A0ABP8XF59_9MICO</name>
<keyword evidence="2 4" id="KW-0067">ATP-binding</keyword>
<evidence type="ECO:0000313" key="5">
    <source>
        <dbReference type="Proteomes" id="UP001500843"/>
    </source>
</evidence>
<dbReference type="RefSeq" id="WP_253867907.1">
    <property type="nucleotide sequence ID" value="NZ_BAABHM010000011.1"/>
</dbReference>
<proteinExistence type="predicted"/>
<comment type="caution">
    <text evidence="4">The sequence shown here is derived from an EMBL/GenBank/DDBJ whole genome shotgun (WGS) entry which is preliminary data.</text>
</comment>
<dbReference type="SMART" id="SM00382">
    <property type="entry name" value="AAA"/>
    <property type="match status" value="1"/>
</dbReference>
<dbReference type="Proteomes" id="UP001500843">
    <property type="component" value="Unassembled WGS sequence"/>
</dbReference>
<dbReference type="GO" id="GO:0005524">
    <property type="term" value="F:ATP binding"/>
    <property type="evidence" value="ECO:0007669"/>
    <property type="project" value="UniProtKB-KW"/>
</dbReference>
<dbReference type="Gene3D" id="3.40.50.300">
    <property type="entry name" value="P-loop containing nucleotide triphosphate hydrolases"/>
    <property type="match status" value="1"/>
</dbReference>
<dbReference type="PANTHER" id="PTHR42794:SF2">
    <property type="entry name" value="ABC TRANSPORTER ATP-BINDING PROTEIN"/>
    <property type="match status" value="1"/>
</dbReference>
<evidence type="ECO:0000259" key="3">
    <source>
        <dbReference type="PROSITE" id="PS50893"/>
    </source>
</evidence>
<keyword evidence="1" id="KW-0547">Nucleotide-binding</keyword>
<dbReference type="EMBL" id="BAABHM010000011">
    <property type="protein sequence ID" value="GAA4704382.1"/>
    <property type="molecule type" value="Genomic_DNA"/>
</dbReference>
<dbReference type="InterPro" id="IPR003439">
    <property type="entry name" value="ABC_transporter-like_ATP-bd"/>
</dbReference>
<dbReference type="InterPro" id="IPR027417">
    <property type="entry name" value="P-loop_NTPase"/>
</dbReference>
<evidence type="ECO:0000256" key="1">
    <source>
        <dbReference type="ARBA" id="ARBA00022741"/>
    </source>
</evidence>
<dbReference type="CDD" id="cd03214">
    <property type="entry name" value="ABC_Iron-Siderophores_B12_Hemin"/>
    <property type="match status" value="1"/>
</dbReference>
<gene>
    <name evidence="4" type="ORF">GCM10023198_27520</name>
</gene>
<dbReference type="Pfam" id="PF00005">
    <property type="entry name" value="ABC_tran"/>
    <property type="match status" value="1"/>
</dbReference>
<dbReference type="InterPro" id="IPR003593">
    <property type="entry name" value="AAA+_ATPase"/>
</dbReference>
<reference evidence="5" key="1">
    <citation type="journal article" date="2019" name="Int. J. Syst. Evol. Microbiol.">
        <title>The Global Catalogue of Microorganisms (GCM) 10K type strain sequencing project: providing services to taxonomists for standard genome sequencing and annotation.</title>
        <authorList>
            <consortium name="The Broad Institute Genomics Platform"/>
            <consortium name="The Broad Institute Genome Sequencing Center for Infectious Disease"/>
            <person name="Wu L."/>
            <person name="Ma J."/>
        </authorList>
    </citation>
    <scope>NUCLEOTIDE SEQUENCE [LARGE SCALE GENOMIC DNA]</scope>
    <source>
        <strain evidence="5">JCM 17975</strain>
    </source>
</reference>
<evidence type="ECO:0000313" key="4">
    <source>
        <dbReference type="EMBL" id="GAA4704382.1"/>
    </source>
</evidence>
<dbReference type="PANTHER" id="PTHR42794">
    <property type="entry name" value="HEMIN IMPORT ATP-BINDING PROTEIN HMUV"/>
    <property type="match status" value="1"/>
</dbReference>
<evidence type="ECO:0000256" key="2">
    <source>
        <dbReference type="ARBA" id="ARBA00022840"/>
    </source>
</evidence>
<keyword evidence="5" id="KW-1185">Reference proteome</keyword>
<sequence length="271" mass="28601">MSPGTAAPARGVRPVEISGQGLTVRVRGRTAPILDDVGFTAPAGCVTGLIGPNGSGKSTLLHTLAGSTSPQPGVVRLDGRPFGELPRRERARTVAVMEQNSDSDTDLAVADVVALGRLPHRGRMAPAGPQDAAACARALDLVGLTGTEQRRWRTLSGGERQRVQAARALAQEPAVLLLDEPTNHLDVQHQHELLSLLATTGLTVVVVLHDLALAARYCDRLVVLHEGRTHAAGRTHEVLTADTLRTVFGVRADVSRHADTLRVEVLGSVGD</sequence>
<accession>A0ABP8XF59</accession>
<feature type="domain" description="ABC transporter" evidence="3">
    <location>
        <begin position="12"/>
        <end position="251"/>
    </location>
</feature>
<protein>
    <submittedName>
        <fullName evidence="4">ABC transporter ATP-binding protein</fullName>
    </submittedName>
</protein>
<dbReference type="SUPFAM" id="SSF52540">
    <property type="entry name" value="P-loop containing nucleoside triphosphate hydrolases"/>
    <property type="match status" value="1"/>
</dbReference>
<organism evidence="4 5">
    <name type="scientific">Promicromonospora umidemergens</name>
    <dbReference type="NCBI Taxonomy" id="629679"/>
    <lineage>
        <taxon>Bacteria</taxon>
        <taxon>Bacillati</taxon>
        <taxon>Actinomycetota</taxon>
        <taxon>Actinomycetes</taxon>
        <taxon>Micrococcales</taxon>
        <taxon>Promicromonosporaceae</taxon>
        <taxon>Promicromonospora</taxon>
    </lineage>
</organism>
<dbReference type="PROSITE" id="PS50893">
    <property type="entry name" value="ABC_TRANSPORTER_2"/>
    <property type="match status" value="1"/>
</dbReference>